<reference evidence="3" key="1">
    <citation type="journal article" date="2020" name="ISME J.">
        <title>Gammaproteobacteria mediating utilization of methyl-, sulfur- and petroleum organic compounds in deep ocean hydrothermal plumes.</title>
        <authorList>
            <person name="Zhou Z."/>
            <person name="Liu Y."/>
            <person name="Pan J."/>
            <person name="Cron B.R."/>
            <person name="Toner B.M."/>
            <person name="Anantharaman K."/>
            <person name="Breier J.A."/>
            <person name="Dick G.J."/>
            <person name="Li M."/>
        </authorList>
    </citation>
    <scope>NUCLEOTIDE SEQUENCE</scope>
    <source>
        <strain evidence="3">SZUA-1515</strain>
    </source>
</reference>
<dbReference type="Gene3D" id="2.60.40.10">
    <property type="entry name" value="Immunoglobulins"/>
    <property type="match status" value="1"/>
</dbReference>
<keyword evidence="1" id="KW-0472">Membrane</keyword>
<organism evidence="3 4">
    <name type="scientific">Caldiarchaeum subterraneum</name>
    <dbReference type="NCBI Taxonomy" id="311458"/>
    <lineage>
        <taxon>Archaea</taxon>
        <taxon>Nitrososphaerota</taxon>
        <taxon>Candidatus Caldarchaeales</taxon>
        <taxon>Candidatus Caldarchaeaceae</taxon>
        <taxon>Candidatus Caldarchaeum</taxon>
    </lineage>
</organism>
<name>A0A833ECF6_CALS0</name>
<comment type="caution">
    <text evidence="3">The sequence shown here is derived from an EMBL/GenBank/DDBJ whole genome shotgun (WGS) entry which is preliminary data.</text>
</comment>
<dbReference type="InterPro" id="IPR018905">
    <property type="entry name" value="A-galactase_NEW3"/>
</dbReference>
<evidence type="ECO:0000313" key="4">
    <source>
        <dbReference type="Proteomes" id="UP000608579"/>
    </source>
</evidence>
<protein>
    <recommendedName>
        <fullName evidence="2">Alpha-galactosidase NEW3 domain-containing protein</fullName>
    </recommendedName>
</protein>
<dbReference type="EMBL" id="DQVM01000080">
    <property type="protein sequence ID" value="HIQ29750.1"/>
    <property type="molecule type" value="Genomic_DNA"/>
</dbReference>
<dbReference type="InterPro" id="IPR013783">
    <property type="entry name" value="Ig-like_fold"/>
</dbReference>
<dbReference type="PANTHER" id="PTHR35902">
    <property type="entry name" value="S-LAYER DOMAIN-LIKE PROTEIN-RELATED"/>
    <property type="match status" value="1"/>
</dbReference>
<evidence type="ECO:0000259" key="2">
    <source>
        <dbReference type="Pfam" id="PF10633"/>
    </source>
</evidence>
<keyword evidence="1" id="KW-0812">Transmembrane</keyword>
<dbReference type="Pfam" id="PF10633">
    <property type="entry name" value="NPCBM_assoc"/>
    <property type="match status" value="1"/>
</dbReference>
<feature type="domain" description="Alpha-galactosidase NEW3" evidence="2">
    <location>
        <begin position="293"/>
        <end position="368"/>
    </location>
</feature>
<dbReference type="AlphaFoldDB" id="A0A833ECF6"/>
<sequence length="662" mass="73148">MNKYFKSTLLVTLILAATLYFPLASSSRNFNILEITWGTPDNPLIVSPGDIDTALTLVILNNNDITACGIVASLTKPVNYGDFPFKDSRGRSVIVTYLERRLAPQEIGRITFRIDVDRNAQPGIYKARLLITYRDCSDPDFPSRTFSTLITLKLDDTPKPRFLRAVWEEDGVKTTAGPGAGIVTLRVFLEAPQKTEMANIVAELLLPKGLKNSTGGNVVKARYLERVASGEVFNLAFPLQIPEDAELGSYRFELKIQYTNHWLTRKTTTITFEASLEGREKIEVRMDKPREIEIGSTAELTLSIINSGTAPAFDVKISLTPPAAGIMVLDNFFETPVINPREEFKVNARLFISQGVVEGEYPITVGINYVSAAARRESKDSTISINVIKPQNPGFSVNVKENRIMAGKTSETLEITLTNLNPYTVYDVRIVFSFTNIPVTLVEGNQVIYLESMEQGRRVDVKLKVAASPEAGDSTHLIPVSIRYRTPAGVERLETLEAPILIYGNIELDVRNIQVSPTVASPGEVVDIAGDIINIGLTRARAVDVSLEGEEPYVEIPESRNFVGEISPSQVSTFTLSFKVEDNAKPGDYSVTLRVRYINGFGEEFEVTRKIEYSVTKPPEVSPEKIGGEEVKQYSLPASLMVVFALAAAAVVAVVIKRVRRK</sequence>
<evidence type="ECO:0000313" key="3">
    <source>
        <dbReference type="EMBL" id="HIQ29750.1"/>
    </source>
</evidence>
<dbReference type="PANTHER" id="PTHR35902:SF3">
    <property type="entry name" value="NPCBM-ASSOCIATED, NEW3 DOMAIN OF ALPHA-GALACTOSIDASE"/>
    <property type="match status" value="1"/>
</dbReference>
<evidence type="ECO:0000256" key="1">
    <source>
        <dbReference type="SAM" id="Phobius"/>
    </source>
</evidence>
<keyword evidence="1" id="KW-1133">Transmembrane helix</keyword>
<gene>
    <name evidence="3" type="ORF">EYH45_04215</name>
</gene>
<accession>A0A833ECF6</accession>
<proteinExistence type="predicted"/>
<feature type="transmembrane region" description="Helical" evidence="1">
    <location>
        <begin position="634"/>
        <end position="656"/>
    </location>
</feature>
<dbReference type="Proteomes" id="UP000608579">
    <property type="component" value="Unassembled WGS sequence"/>
</dbReference>